<comment type="caution">
    <text evidence="1">The sequence shown here is derived from an EMBL/GenBank/DDBJ whole genome shotgun (WGS) entry which is preliminary data.</text>
</comment>
<dbReference type="Proteomes" id="UP000299102">
    <property type="component" value="Unassembled WGS sequence"/>
</dbReference>
<gene>
    <name evidence="1" type="ORF">EVAR_68923_1</name>
</gene>
<evidence type="ECO:0000313" key="2">
    <source>
        <dbReference type="Proteomes" id="UP000299102"/>
    </source>
</evidence>
<dbReference type="EMBL" id="BGZK01002890">
    <property type="protein sequence ID" value="GBP97187.1"/>
    <property type="molecule type" value="Genomic_DNA"/>
</dbReference>
<protein>
    <submittedName>
        <fullName evidence="1">Uncharacterized protein</fullName>
    </submittedName>
</protein>
<reference evidence="1 2" key="1">
    <citation type="journal article" date="2019" name="Commun. Biol.">
        <title>The bagworm genome reveals a unique fibroin gene that provides high tensile strength.</title>
        <authorList>
            <person name="Kono N."/>
            <person name="Nakamura H."/>
            <person name="Ohtoshi R."/>
            <person name="Tomita M."/>
            <person name="Numata K."/>
            <person name="Arakawa K."/>
        </authorList>
    </citation>
    <scope>NUCLEOTIDE SEQUENCE [LARGE SCALE GENOMIC DNA]</scope>
</reference>
<keyword evidence="2" id="KW-1185">Reference proteome</keyword>
<sequence length="123" mass="13724">MHERRPSWRVRVRVAALWLGDRLTRRGSGNSTDVLLANEYPLSICPGFVQIVIVIGVGIEVGQRIKPKPRTSTDIESKTGVETEYRTGFRIKSMSGIEIKNTTGTRIESENETAIDAKVFSYG</sequence>
<dbReference type="AlphaFoldDB" id="A0A4C2AEC7"/>
<name>A0A4C2AEC7_EUMVA</name>
<proteinExistence type="predicted"/>
<organism evidence="1 2">
    <name type="scientific">Eumeta variegata</name>
    <name type="common">Bagworm moth</name>
    <name type="synonym">Eumeta japonica</name>
    <dbReference type="NCBI Taxonomy" id="151549"/>
    <lineage>
        <taxon>Eukaryota</taxon>
        <taxon>Metazoa</taxon>
        <taxon>Ecdysozoa</taxon>
        <taxon>Arthropoda</taxon>
        <taxon>Hexapoda</taxon>
        <taxon>Insecta</taxon>
        <taxon>Pterygota</taxon>
        <taxon>Neoptera</taxon>
        <taxon>Endopterygota</taxon>
        <taxon>Lepidoptera</taxon>
        <taxon>Glossata</taxon>
        <taxon>Ditrysia</taxon>
        <taxon>Tineoidea</taxon>
        <taxon>Psychidae</taxon>
        <taxon>Oiketicinae</taxon>
        <taxon>Eumeta</taxon>
    </lineage>
</organism>
<evidence type="ECO:0000313" key="1">
    <source>
        <dbReference type="EMBL" id="GBP97187.1"/>
    </source>
</evidence>
<accession>A0A4C2AEC7</accession>